<evidence type="ECO:0008006" key="11">
    <source>
        <dbReference type="Google" id="ProtNLM"/>
    </source>
</evidence>
<name>A0A7M7LVE9_NASVI</name>
<protein>
    <recommendedName>
        <fullName evidence="11">Proteasome-associated protein ECM29 homolog</fullName>
    </recommendedName>
</protein>
<dbReference type="Pfam" id="PF24492">
    <property type="entry name" value="HEAT_ECM29"/>
    <property type="match status" value="1"/>
</dbReference>
<dbReference type="InterPro" id="IPR055443">
    <property type="entry name" value="HEAT_ECM29"/>
</dbReference>
<evidence type="ECO:0000256" key="3">
    <source>
        <dbReference type="ARBA" id="ARBA00022737"/>
    </source>
</evidence>
<evidence type="ECO:0000259" key="8">
    <source>
        <dbReference type="Pfam" id="PF24492"/>
    </source>
</evidence>
<accession>A0A7M7LVE9</accession>
<dbReference type="PANTHER" id="PTHR23346">
    <property type="entry name" value="TRANSLATIONAL ACTIVATOR GCN1-RELATED"/>
    <property type="match status" value="1"/>
</dbReference>
<reference evidence="9" key="1">
    <citation type="submission" date="2021-01" db="UniProtKB">
        <authorList>
            <consortium name="EnsemblMetazoa"/>
        </authorList>
    </citation>
    <scope>IDENTIFICATION</scope>
</reference>
<comment type="subcellular location">
    <subcellularLocation>
        <location evidence="1">Cytoplasm</location>
    </subcellularLocation>
</comment>
<dbReference type="Pfam" id="PF13001">
    <property type="entry name" value="ECM29_N"/>
    <property type="match status" value="1"/>
</dbReference>
<dbReference type="GO" id="GO:0005634">
    <property type="term" value="C:nucleus"/>
    <property type="evidence" value="ECO:0007669"/>
    <property type="project" value="TreeGrafter"/>
</dbReference>
<proteinExistence type="predicted"/>
<evidence type="ECO:0000256" key="1">
    <source>
        <dbReference type="ARBA" id="ARBA00004496"/>
    </source>
</evidence>
<feature type="domain" description="Proteasome component Ecm29 N-terminal" evidence="6">
    <location>
        <begin position="12"/>
        <end position="508"/>
    </location>
</feature>
<feature type="domain" description="ECM29 ARM-like repeats" evidence="7">
    <location>
        <begin position="595"/>
        <end position="786"/>
    </location>
</feature>
<dbReference type="GeneID" id="100114110"/>
<dbReference type="GO" id="GO:0060090">
    <property type="term" value="F:molecular adaptor activity"/>
    <property type="evidence" value="ECO:0007669"/>
    <property type="project" value="InterPro"/>
</dbReference>
<dbReference type="Pfam" id="PF23702">
    <property type="entry name" value="ARM_ECM29"/>
    <property type="match status" value="1"/>
</dbReference>
<evidence type="ECO:0000259" key="6">
    <source>
        <dbReference type="Pfam" id="PF13001"/>
    </source>
</evidence>
<dbReference type="PANTHER" id="PTHR23346:SF19">
    <property type="entry name" value="PROTEASOME ADAPTER AND SCAFFOLD PROTEIN ECM29"/>
    <property type="match status" value="1"/>
</dbReference>
<dbReference type="EnsemblMetazoa" id="XM_008219208">
    <property type="protein sequence ID" value="XP_008217430"/>
    <property type="gene ID" value="LOC100114110"/>
</dbReference>
<dbReference type="Proteomes" id="UP000002358">
    <property type="component" value="Chromosome 1"/>
</dbReference>
<sequence length="1813" mass="202889">MVDQPMDEKILLERVFLRLGSAETDEQLQASICKFLPPVLLKLSSSQEGVRKKVMELLIHINRRIKSRPQVQLPVEALLLQYQDPAASSFVINFTIIYIKLGYPRMEISKQAELIPSVLNAIQGKPLSHQDSLMLIIMPALAHVNIPLDPEKRASLLGLQDEPQVAKQLLNFMLDMLLLPYGSIGQSENQQPGQPIDWSQYPVPPGLSEYAFKRVIGETPPTAEQLEQTKLGIVKFLAGGFFSDSDILIHLIVAAADTRFSVANLADLELKKIANLLDWSSMQLAAPLYTLFLGTDALATQKEVKQEIKRTPASIRIRLKLLHYLCRVTKAGFIIPPCIQVIFESLYGANNTNSKLKSLALQFTSNLVQQCSLTPIVRVAKVIQNGMMKLITEGAEPAHRLMAYTIIGQLGQRIPSLVNKDLSLLQNFFDMLASTDGDLRRTVRDALISMTSAFVLNKDDDTGISLMVGLLSAHIESLEAHVRFVAVHYSATVFPPDHAPSRYLLLLASGDSKLEVQSEALKSLYGTSYKNERSKCLAKEVALPDFPQLMSYIHSKVQVRVNSNNKITVGNKILPFNTATFVEIISYLRLCLARSANVVIQNDSIEHPSEFTPLIGRYLEKLYKENPDSLYHYVDIVVLFGQVTGDEVALSALLEIVGTIPTYIVERYAKEQSWIQSLLTSSKEYVRDLAAKIYAVFLAYVPTNEFENQISKMLKTTKDKVLENQQGAILALSYSMERKLILRRSEDKNTLVNWNTYIDTVKAICDFLNVNNPMLLTAAINGIGEIGKSFSLPLPSEAEKNSSKKSVADKLFSIFINTKSNAKVKEKVALSLGYICVGEEFPHTKMIVEKFIETANETKDINIHLSVGEALVCCLQGPASPEARDAWKTLPSEHSVPYTKESNDLLVFVLDKLLSIAFKPHPNIRQAVCTWLLTILKHNSKRQGIIEKLSDIQSAFMDFLSENSDIVQDIASKGLYLVYTSCSEDKKAALVSAITNQLLHGRREVRKVTDDTQLFEEGALGKCPTGGNMTTYKEICSLATDLNKPELTYRFLHLANHNALWTSKKGAALGFSQLASLINEDLSAQLPNIIPKLYRYQFDPIPKTQQSFASIWRSIVPSTSKALEQHHKEILDDITQNLTNNQFRVRISCCLALADLLKSPNVSINYVECAPGLWKQLFRVMDDIHEGTRQEATNTTKVFSRVCIRQCDASHGKTGEELLQVILPVLLEEGIRHTVSQIRMISLQTVSQLVTTAGSLLKPSIPILIPALLNSIGEVENANLLYLRNMTANSVEVQEAIDNATAQQTKTHATTDTMTKCIQYIDAPILKELMPKVIDLIKSSLKLGTKLACSNFLIKLSSHMKHELQPYAGKILAALINGLTDRNAGIKKNNAVTIGHIVGCAKESSLDKLFNMLNTWYMEREDDSIRLAIGQTLQSINNHNQDILKKYSNIVMPLTFFAMHAEKVVGENEKTVELWTELWSEITPGTEAGIRQNLTVITSTLNTALESASWTTKAQAANAVSTVATKLGATIDEEARNSLLNILVNGLQGRTWNGKTRLLNALATLACNSKDALKNDAKLKETIVEALYKESKKEGLEYRRHAFKALTEVLHELDEDKYKQVYDIAQEVLPKLTKKGDDDDDDSMEENKKKREEKIKLQETIYEGLGKAWPTCKETQDQYCVQFVADCFDTLPTSTRPVQVSILTTLNRYVDKLALLKMDYNQCTENDKEMLDIICGTLLKILRYAIGIAKYTRIRKEALNIVISLSRKLSEMQNHKQSNFMMALMKDMLPELSKDNQPEIRSRVVDIKDMLKL</sequence>
<evidence type="ECO:0000256" key="5">
    <source>
        <dbReference type="SAM" id="MobiDB-lite"/>
    </source>
</evidence>
<dbReference type="InterPro" id="IPR055444">
    <property type="entry name" value="ARM_ECM29"/>
</dbReference>
<keyword evidence="2" id="KW-0963">Cytoplasm</keyword>
<keyword evidence="10" id="KW-1185">Reference proteome</keyword>
<dbReference type="Gene3D" id="1.25.10.10">
    <property type="entry name" value="Leucine-rich Repeat Variant"/>
    <property type="match status" value="2"/>
</dbReference>
<dbReference type="SUPFAM" id="SSF48371">
    <property type="entry name" value="ARM repeat"/>
    <property type="match status" value="3"/>
</dbReference>
<evidence type="ECO:0000259" key="7">
    <source>
        <dbReference type="Pfam" id="PF23702"/>
    </source>
</evidence>
<dbReference type="FunCoup" id="A0A7M7LVE9">
    <property type="interactions" value="2046"/>
</dbReference>
<dbReference type="InterPro" id="IPR011989">
    <property type="entry name" value="ARM-like"/>
</dbReference>
<organism evidence="9 10">
    <name type="scientific">Nasonia vitripennis</name>
    <name type="common">Parasitic wasp</name>
    <dbReference type="NCBI Taxonomy" id="7425"/>
    <lineage>
        <taxon>Eukaryota</taxon>
        <taxon>Metazoa</taxon>
        <taxon>Ecdysozoa</taxon>
        <taxon>Arthropoda</taxon>
        <taxon>Hexapoda</taxon>
        <taxon>Insecta</taxon>
        <taxon>Pterygota</taxon>
        <taxon>Neoptera</taxon>
        <taxon>Endopterygota</taxon>
        <taxon>Hymenoptera</taxon>
        <taxon>Apocrita</taxon>
        <taxon>Proctotrupomorpha</taxon>
        <taxon>Chalcidoidea</taxon>
        <taxon>Pteromalidae</taxon>
        <taxon>Pteromalinae</taxon>
        <taxon>Nasonia</taxon>
    </lineage>
</organism>
<dbReference type="InterPro" id="IPR016024">
    <property type="entry name" value="ARM-type_fold"/>
</dbReference>
<dbReference type="GO" id="GO:0000502">
    <property type="term" value="C:proteasome complex"/>
    <property type="evidence" value="ECO:0007669"/>
    <property type="project" value="UniProtKB-KW"/>
</dbReference>
<evidence type="ECO:0000313" key="9">
    <source>
        <dbReference type="EnsemblMetazoa" id="XP_008217430"/>
    </source>
</evidence>
<dbReference type="GO" id="GO:0043248">
    <property type="term" value="P:proteasome assembly"/>
    <property type="evidence" value="ECO:0007669"/>
    <property type="project" value="InterPro"/>
</dbReference>
<dbReference type="RefSeq" id="XP_031782496.1">
    <property type="nucleotide sequence ID" value="XM_031926636.2"/>
</dbReference>
<feature type="region of interest" description="Disordered" evidence="5">
    <location>
        <begin position="1633"/>
        <end position="1652"/>
    </location>
</feature>
<evidence type="ECO:0000256" key="2">
    <source>
        <dbReference type="ARBA" id="ARBA00022490"/>
    </source>
</evidence>
<dbReference type="Pfam" id="PF23731">
    <property type="entry name" value="ARM_ECM29_C"/>
    <property type="match status" value="1"/>
</dbReference>
<keyword evidence="3" id="KW-0677">Repeat</keyword>
<dbReference type="GO" id="GO:0036503">
    <property type="term" value="P:ERAD pathway"/>
    <property type="evidence" value="ECO:0007669"/>
    <property type="project" value="TreeGrafter"/>
</dbReference>
<evidence type="ECO:0000256" key="4">
    <source>
        <dbReference type="ARBA" id="ARBA00022942"/>
    </source>
</evidence>
<feature type="domain" description="Proteasome adapter and scaffold protein ECM29 HEAT-repeat" evidence="8">
    <location>
        <begin position="1257"/>
        <end position="1418"/>
    </location>
</feature>
<dbReference type="EnsemblMetazoa" id="XM_031926636">
    <property type="protein sequence ID" value="XP_031782496"/>
    <property type="gene ID" value="LOC100114110"/>
</dbReference>
<dbReference type="RefSeq" id="XP_008217430.1">
    <property type="nucleotide sequence ID" value="XM_008219208.4"/>
</dbReference>
<keyword evidence="4" id="KW-0647">Proteasome</keyword>
<dbReference type="GO" id="GO:0005737">
    <property type="term" value="C:cytoplasm"/>
    <property type="evidence" value="ECO:0007669"/>
    <property type="project" value="UniProtKB-SubCell"/>
</dbReference>
<evidence type="ECO:0000313" key="10">
    <source>
        <dbReference type="Proteomes" id="UP000002358"/>
    </source>
</evidence>
<dbReference type="KEGG" id="nvi:100114110"/>
<dbReference type="OrthoDB" id="16066at2759"/>
<dbReference type="InterPro" id="IPR024372">
    <property type="entry name" value="Ecm29_N"/>
</dbReference>
<dbReference type="InParanoid" id="A0A7M7LVE9"/>